<evidence type="ECO:0000313" key="9">
    <source>
        <dbReference type="Proteomes" id="UP000185674"/>
    </source>
</evidence>
<dbReference type="InterPro" id="IPR036135">
    <property type="entry name" value="MoeA_linker/N_sf"/>
</dbReference>
<evidence type="ECO:0000256" key="3">
    <source>
        <dbReference type="ARBA" id="ARBA00010763"/>
    </source>
</evidence>
<dbReference type="InterPro" id="IPR036688">
    <property type="entry name" value="MoeA_C_domain_IV_sf"/>
</dbReference>
<dbReference type="Gene3D" id="3.40.980.10">
    <property type="entry name" value="MoaB/Mog-like domain"/>
    <property type="match status" value="1"/>
</dbReference>
<dbReference type="EC" id="2.10.1.1" evidence="6"/>
<organism evidence="8 9">
    <name type="scientific">Acinetobacter soli</name>
    <dbReference type="NCBI Taxonomy" id="487316"/>
    <lineage>
        <taxon>Bacteria</taxon>
        <taxon>Pseudomonadati</taxon>
        <taxon>Pseudomonadota</taxon>
        <taxon>Gammaproteobacteria</taxon>
        <taxon>Moraxellales</taxon>
        <taxon>Moraxellaceae</taxon>
        <taxon>Acinetobacter</taxon>
    </lineage>
</organism>
<dbReference type="InterPro" id="IPR001453">
    <property type="entry name" value="MoaB/Mog_dom"/>
</dbReference>
<dbReference type="GO" id="GO:0061599">
    <property type="term" value="F:molybdopterin molybdotransferase activity"/>
    <property type="evidence" value="ECO:0007669"/>
    <property type="project" value="UniProtKB-UniRule"/>
</dbReference>
<comment type="cofactor">
    <cofactor evidence="6">
        <name>Mg(2+)</name>
        <dbReference type="ChEBI" id="CHEBI:18420"/>
    </cofactor>
</comment>
<dbReference type="UniPathway" id="UPA00344"/>
<proteinExistence type="inferred from homology"/>
<dbReference type="GO" id="GO:0005829">
    <property type="term" value="C:cytosol"/>
    <property type="evidence" value="ECO:0007669"/>
    <property type="project" value="TreeGrafter"/>
</dbReference>
<keyword evidence="6" id="KW-0500">Molybdenum</keyword>
<dbReference type="PANTHER" id="PTHR10192">
    <property type="entry name" value="MOLYBDOPTERIN BIOSYNTHESIS PROTEIN"/>
    <property type="match status" value="1"/>
</dbReference>
<evidence type="ECO:0000313" key="8">
    <source>
        <dbReference type="EMBL" id="APV35516.1"/>
    </source>
</evidence>
<dbReference type="SUPFAM" id="SSF63867">
    <property type="entry name" value="MoeA C-terminal domain-like"/>
    <property type="match status" value="1"/>
</dbReference>
<comment type="function">
    <text evidence="1 6">Catalyzes the insertion of molybdate into adenylated molybdopterin with the concomitant release of AMP.</text>
</comment>
<dbReference type="InterPro" id="IPR005111">
    <property type="entry name" value="MoeA_C_domain_IV"/>
</dbReference>
<keyword evidence="6 8" id="KW-0808">Transferase</keyword>
<feature type="domain" description="MoaB/Mog" evidence="7">
    <location>
        <begin position="185"/>
        <end position="326"/>
    </location>
</feature>
<dbReference type="Gene3D" id="2.40.340.10">
    <property type="entry name" value="MoeA, C-terminal, domain IV"/>
    <property type="match status" value="1"/>
</dbReference>
<gene>
    <name evidence="8" type="ORF">BEN76_05575</name>
</gene>
<dbReference type="AlphaFoldDB" id="A0A1P8EH43"/>
<comment type="catalytic activity">
    <reaction evidence="5">
        <text>adenylyl-molybdopterin + molybdate = Mo-molybdopterin + AMP + H(+)</text>
        <dbReference type="Rhea" id="RHEA:35047"/>
        <dbReference type="ChEBI" id="CHEBI:15378"/>
        <dbReference type="ChEBI" id="CHEBI:36264"/>
        <dbReference type="ChEBI" id="CHEBI:62727"/>
        <dbReference type="ChEBI" id="CHEBI:71302"/>
        <dbReference type="ChEBI" id="CHEBI:456215"/>
        <dbReference type="EC" id="2.10.1.1"/>
    </reaction>
</comment>
<dbReference type="Proteomes" id="UP000185674">
    <property type="component" value="Chromosome"/>
</dbReference>
<dbReference type="Pfam" id="PF00994">
    <property type="entry name" value="MoCF_biosynth"/>
    <property type="match status" value="1"/>
</dbReference>
<keyword evidence="6" id="KW-0460">Magnesium</keyword>
<evidence type="ECO:0000259" key="7">
    <source>
        <dbReference type="SMART" id="SM00852"/>
    </source>
</evidence>
<dbReference type="InterPro" id="IPR038987">
    <property type="entry name" value="MoeA-like"/>
</dbReference>
<comment type="pathway">
    <text evidence="2 6">Cofactor biosynthesis; molybdopterin biosynthesis.</text>
</comment>
<dbReference type="Gene3D" id="2.170.190.11">
    <property type="entry name" value="Molybdopterin biosynthesis moea protein, domain 3"/>
    <property type="match status" value="1"/>
</dbReference>
<evidence type="ECO:0000256" key="4">
    <source>
        <dbReference type="ARBA" id="ARBA00023150"/>
    </source>
</evidence>
<reference evidence="8 9" key="1">
    <citation type="submission" date="2016-08" db="EMBL/GenBank/DDBJ databases">
        <title>Complete genome sequence of Acinetobacter baylyi strain GFJ2.</title>
        <authorList>
            <person name="Tabata M."/>
            <person name="Kuboki S."/>
            <person name="Gibu N."/>
            <person name="Kinouchi Y."/>
            <person name="Vangnai A."/>
            <person name="Kasai D."/>
            <person name="Fukuda M."/>
        </authorList>
    </citation>
    <scope>NUCLEOTIDE SEQUENCE [LARGE SCALE GENOMIC DNA]</scope>
    <source>
        <strain evidence="8 9">GFJ2</strain>
    </source>
</reference>
<dbReference type="Gene3D" id="3.90.105.10">
    <property type="entry name" value="Molybdopterin biosynthesis moea protein, domain 2"/>
    <property type="match status" value="1"/>
</dbReference>
<dbReference type="eggNOG" id="COG0303">
    <property type="taxonomic scope" value="Bacteria"/>
</dbReference>
<dbReference type="SMART" id="SM00852">
    <property type="entry name" value="MoCF_biosynth"/>
    <property type="match status" value="1"/>
</dbReference>
<dbReference type="GO" id="GO:0006777">
    <property type="term" value="P:Mo-molybdopterin cofactor biosynthetic process"/>
    <property type="evidence" value="ECO:0007669"/>
    <property type="project" value="UniProtKB-UniRule"/>
</dbReference>
<keyword evidence="6" id="KW-0479">Metal-binding</keyword>
<accession>A0A1P8EH43</accession>
<dbReference type="InterPro" id="IPR005110">
    <property type="entry name" value="MoeA_linker/N"/>
</dbReference>
<protein>
    <recommendedName>
        <fullName evidence="6">Molybdopterin molybdenumtransferase</fullName>
        <ecNumber evidence="6">2.10.1.1</ecNumber>
    </recommendedName>
</protein>
<dbReference type="SUPFAM" id="SSF53218">
    <property type="entry name" value="Molybdenum cofactor biosynthesis proteins"/>
    <property type="match status" value="1"/>
</dbReference>
<dbReference type="STRING" id="487316.BEN76_05575"/>
<evidence type="ECO:0000256" key="1">
    <source>
        <dbReference type="ARBA" id="ARBA00002901"/>
    </source>
</evidence>
<dbReference type="InterPro" id="IPR036425">
    <property type="entry name" value="MoaB/Mog-like_dom_sf"/>
</dbReference>
<dbReference type="KEGG" id="asol:BEN76_05575"/>
<evidence type="ECO:0000256" key="5">
    <source>
        <dbReference type="ARBA" id="ARBA00047317"/>
    </source>
</evidence>
<dbReference type="Pfam" id="PF03453">
    <property type="entry name" value="MoeA_N"/>
    <property type="match status" value="1"/>
</dbReference>
<dbReference type="SUPFAM" id="SSF63882">
    <property type="entry name" value="MoeA N-terminal region -like"/>
    <property type="match status" value="1"/>
</dbReference>
<sequence>MSPCGHEKGLISIDEAIDHILNTVKPLGTENIELQNSLSRYLAQPIHSPVNLPSFDQSAVDGYALCASDIIEKNQCFELIGEIRAGQSSDLVLKAGQATRIFTGGKLPEGCTTIARQEIVHRLDEHRIQITESLQANIDIRRQGEELALGQQVANKDQYLKTGPLAALSMAGVQLVDVYRQPKVAVVITGDEVATEQNSLSNAHVYDANGPLIKAWFQERHIQVEILHIHDEAKALSELFARLKNQYDVIVTTGGVSVGDYDFVRPCAFEVGFKEIFWKVKQKPGKPIFFAKYQQDQHACYLLGLPGNPAAVYVCMQVYTRLLIDALQGQNQNIDWFEVKLAQPLKADKRERFMRMKLELHAGELSASNLANQQSHMLSNLMDANCLVRVPADISPEVGTLVSAIRI</sequence>
<comment type="similarity">
    <text evidence="3 6">Belongs to the MoeA family.</text>
</comment>
<dbReference type="GO" id="GO:0046872">
    <property type="term" value="F:metal ion binding"/>
    <property type="evidence" value="ECO:0007669"/>
    <property type="project" value="UniProtKB-UniRule"/>
</dbReference>
<dbReference type="EMBL" id="CP016896">
    <property type="protein sequence ID" value="APV35516.1"/>
    <property type="molecule type" value="Genomic_DNA"/>
</dbReference>
<dbReference type="Pfam" id="PF03454">
    <property type="entry name" value="MoeA_C"/>
    <property type="match status" value="1"/>
</dbReference>
<name>A0A1P8EH43_9GAMM</name>
<dbReference type="PANTHER" id="PTHR10192:SF5">
    <property type="entry name" value="GEPHYRIN"/>
    <property type="match status" value="1"/>
</dbReference>
<dbReference type="CDD" id="cd00887">
    <property type="entry name" value="MoeA"/>
    <property type="match status" value="1"/>
</dbReference>
<keyword evidence="4 6" id="KW-0501">Molybdenum cofactor biosynthesis</keyword>
<dbReference type="RefSeq" id="WP_076032530.1">
    <property type="nucleotide sequence ID" value="NZ_CP016896.1"/>
</dbReference>
<evidence type="ECO:0000256" key="2">
    <source>
        <dbReference type="ARBA" id="ARBA00005046"/>
    </source>
</evidence>
<evidence type="ECO:0000256" key="6">
    <source>
        <dbReference type="RuleBase" id="RU365090"/>
    </source>
</evidence>